<dbReference type="InterPro" id="IPR013833">
    <property type="entry name" value="Cyt_c_oxidase_su3_a-hlx"/>
</dbReference>
<dbReference type="Proteomes" id="UP000019141">
    <property type="component" value="Unassembled WGS sequence"/>
</dbReference>
<sequence>MTLETQQTIGPPPLPPPPPDDGGDGPYGDGEPRRPGPPLSNASLAILMVLGSETMFFAALIAAFLFLRLSHPTWSLEAMPNLPLLVTGINSLLLLYSAYTMRLALRALRQWKSQTGARYLLLSVALGSIFLAIQGYEWVQLVRYGLTLSAGVYGASFYVLIGSHGLHVLGAVIWLLVVTVKAFISQDEMMPRPLGVTLCGLYWYYVVALWSILFTLVYLV</sequence>
<dbReference type="GO" id="GO:0005886">
    <property type="term" value="C:plasma membrane"/>
    <property type="evidence" value="ECO:0007669"/>
    <property type="project" value="UniProtKB-SubCell"/>
</dbReference>
<feature type="transmembrane region" description="Helical" evidence="9">
    <location>
        <begin position="156"/>
        <end position="180"/>
    </location>
</feature>
<protein>
    <recommendedName>
        <fullName evidence="10">Heme-copper oxidase subunit III family profile domain-containing protein</fullName>
    </recommendedName>
</protein>
<gene>
    <name evidence="11" type="ORF">ETSY1_22385</name>
</gene>
<dbReference type="InterPro" id="IPR035973">
    <property type="entry name" value="Cyt_c_oxidase_su3-like_sf"/>
</dbReference>
<keyword evidence="6 9" id="KW-0472">Membrane</keyword>
<evidence type="ECO:0000256" key="6">
    <source>
        <dbReference type="ARBA" id="ARBA00023136"/>
    </source>
</evidence>
<dbReference type="InterPro" id="IPR024791">
    <property type="entry name" value="Cyt_c/ubiquinol_Oxase_su3"/>
</dbReference>
<dbReference type="HOGENOM" id="CLU_044071_1_2_7"/>
<dbReference type="PROSITE" id="PS50253">
    <property type="entry name" value="COX3"/>
    <property type="match status" value="1"/>
</dbReference>
<organism evidence="11 12">
    <name type="scientific">Entotheonella factor</name>
    <dbReference type="NCBI Taxonomy" id="1429438"/>
    <lineage>
        <taxon>Bacteria</taxon>
        <taxon>Pseudomonadati</taxon>
        <taxon>Nitrospinota/Tectimicrobiota group</taxon>
        <taxon>Candidatus Tectimicrobiota</taxon>
        <taxon>Candidatus Entotheonellia</taxon>
        <taxon>Candidatus Entotheonellales</taxon>
        <taxon>Candidatus Entotheonellaceae</taxon>
        <taxon>Candidatus Entotheonella</taxon>
    </lineage>
</organism>
<name>W4LHW0_ENTF1</name>
<evidence type="ECO:0000256" key="3">
    <source>
        <dbReference type="ARBA" id="ARBA00022475"/>
    </source>
</evidence>
<evidence type="ECO:0000256" key="7">
    <source>
        <dbReference type="RuleBase" id="RU003376"/>
    </source>
</evidence>
<feature type="transmembrane region" description="Helical" evidence="9">
    <location>
        <begin position="201"/>
        <end position="219"/>
    </location>
</feature>
<dbReference type="GO" id="GO:0004129">
    <property type="term" value="F:cytochrome-c oxidase activity"/>
    <property type="evidence" value="ECO:0007669"/>
    <property type="project" value="InterPro"/>
</dbReference>
<accession>W4LHW0</accession>
<feature type="transmembrane region" description="Helical" evidence="9">
    <location>
        <begin position="119"/>
        <end position="136"/>
    </location>
</feature>
<feature type="domain" description="Heme-copper oxidase subunit III family profile" evidence="10">
    <location>
        <begin position="44"/>
        <end position="220"/>
    </location>
</feature>
<evidence type="ECO:0000256" key="2">
    <source>
        <dbReference type="ARBA" id="ARBA00010581"/>
    </source>
</evidence>
<dbReference type="AlphaFoldDB" id="W4LHW0"/>
<feature type="transmembrane region" description="Helical" evidence="9">
    <location>
        <begin position="42"/>
        <end position="67"/>
    </location>
</feature>
<reference evidence="11 12" key="1">
    <citation type="journal article" date="2014" name="Nature">
        <title>An environmental bacterial taxon with a large and distinct metabolic repertoire.</title>
        <authorList>
            <person name="Wilson M.C."/>
            <person name="Mori T."/>
            <person name="Ruckert C."/>
            <person name="Uria A.R."/>
            <person name="Helf M.J."/>
            <person name="Takada K."/>
            <person name="Gernert C."/>
            <person name="Steffens U.A."/>
            <person name="Heycke N."/>
            <person name="Schmitt S."/>
            <person name="Rinke C."/>
            <person name="Helfrich E.J."/>
            <person name="Brachmann A.O."/>
            <person name="Gurgui C."/>
            <person name="Wakimoto T."/>
            <person name="Kracht M."/>
            <person name="Crusemann M."/>
            <person name="Hentschel U."/>
            <person name="Abe I."/>
            <person name="Matsunaga S."/>
            <person name="Kalinowski J."/>
            <person name="Takeyama H."/>
            <person name="Piel J."/>
        </authorList>
    </citation>
    <scope>NUCLEOTIDE SEQUENCE [LARGE SCALE GENOMIC DNA]</scope>
    <source>
        <strain evidence="12">TSY1</strain>
    </source>
</reference>
<comment type="caution">
    <text evidence="11">The sequence shown here is derived from an EMBL/GenBank/DDBJ whole genome shotgun (WGS) entry which is preliminary data.</text>
</comment>
<dbReference type="PANTHER" id="PTHR11403">
    <property type="entry name" value="CYTOCHROME C OXIDASE SUBUNIT III"/>
    <property type="match status" value="1"/>
</dbReference>
<feature type="transmembrane region" description="Helical" evidence="9">
    <location>
        <begin position="79"/>
        <end position="99"/>
    </location>
</feature>
<dbReference type="EMBL" id="AZHW01000656">
    <property type="protein sequence ID" value="ETW97504.1"/>
    <property type="molecule type" value="Genomic_DNA"/>
</dbReference>
<feature type="region of interest" description="Disordered" evidence="8">
    <location>
        <begin position="1"/>
        <end position="35"/>
    </location>
</feature>
<dbReference type="Gene3D" id="1.20.120.80">
    <property type="entry name" value="Cytochrome c oxidase, subunit III, four-helix bundle"/>
    <property type="match status" value="1"/>
</dbReference>
<evidence type="ECO:0000256" key="1">
    <source>
        <dbReference type="ARBA" id="ARBA00004651"/>
    </source>
</evidence>
<keyword evidence="3" id="KW-1003">Cell membrane</keyword>
<dbReference type="CDD" id="cd00386">
    <property type="entry name" value="Heme_Cu_Oxidase_III_like"/>
    <property type="match status" value="1"/>
</dbReference>
<evidence type="ECO:0000256" key="4">
    <source>
        <dbReference type="ARBA" id="ARBA00022692"/>
    </source>
</evidence>
<dbReference type="PANTHER" id="PTHR11403:SF2">
    <property type="entry name" value="CYTOCHROME BO(3) UBIQUINOL OXIDASE SUBUNIT 3"/>
    <property type="match status" value="1"/>
</dbReference>
<dbReference type="Pfam" id="PF00510">
    <property type="entry name" value="COX3"/>
    <property type="match status" value="1"/>
</dbReference>
<keyword evidence="12" id="KW-1185">Reference proteome</keyword>
<comment type="subcellular location">
    <subcellularLocation>
        <location evidence="1 7">Cell membrane</location>
        <topology evidence="1 7">Multi-pass membrane protein</topology>
    </subcellularLocation>
</comment>
<evidence type="ECO:0000313" key="11">
    <source>
        <dbReference type="EMBL" id="ETW97504.1"/>
    </source>
</evidence>
<dbReference type="GO" id="GO:0019646">
    <property type="term" value="P:aerobic electron transport chain"/>
    <property type="evidence" value="ECO:0007669"/>
    <property type="project" value="InterPro"/>
</dbReference>
<comment type="similarity">
    <text evidence="2 7">Belongs to the cytochrome c oxidase subunit 3 family.</text>
</comment>
<evidence type="ECO:0000259" key="10">
    <source>
        <dbReference type="PROSITE" id="PS50253"/>
    </source>
</evidence>
<evidence type="ECO:0000256" key="8">
    <source>
        <dbReference type="SAM" id="MobiDB-lite"/>
    </source>
</evidence>
<dbReference type="InterPro" id="IPR000298">
    <property type="entry name" value="Cyt_c_oxidase-like_su3"/>
</dbReference>
<evidence type="ECO:0000256" key="5">
    <source>
        <dbReference type="ARBA" id="ARBA00022989"/>
    </source>
</evidence>
<feature type="compositionally biased region" description="Pro residues" evidence="8">
    <location>
        <begin position="10"/>
        <end position="20"/>
    </location>
</feature>
<evidence type="ECO:0000256" key="9">
    <source>
        <dbReference type="SAM" id="Phobius"/>
    </source>
</evidence>
<proteinExistence type="inferred from homology"/>
<evidence type="ECO:0000313" key="12">
    <source>
        <dbReference type="Proteomes" id="UP000019141"/>
    </source>
</evidence>
<dbReference type="SUPFAM" id="SSF81452">
    <property type="entry name" value="Cytochrome c oxidase subunit III-like"/>
    <property type="match status" value="1"/>
</dbReference>
<keyword evidence="5 9" id="KW-1133">Transmembrane helix</keyword>
<keyword evidence="4 7" id="KW-0812">Transmembrane</keyword>